<feature type="transmembrane region" description="Helical" evidence="8">
    <location>
        <begin position="103"/>
        <end position="120"/>
    </location>
</feature>
<feature type="transmembrane region" description="Helical" evidence="8">
    <location>
        <begin position="305"/>
        <end position="323"/>
    </location>
</feature>
<reference evidence="10" key="1">
    <citation type="submission" date="2020-10" db="EMBL/GenBank/DDBJ databases">
        <title>Microbiome of the Black Sea water column analyzed by genome centric metagenomics.</title>
        <authorList>
            <person name="Cabello-Yeves P.J."/>
            <person name="Callieri C."/>
            <person name="Picazo A."/>
            <person name="Mehrshad M."/>
            <person name="Haro-Moreno J.M."/>
            <person name="Roda-Garcia J."/>
            <person name="Dzembekova N."/>
            <person name="Slabakova V."/>
            <person name="Slabakova N."/>
            <person name="Moncheva S."/>
            <person name="Rodriguez-Valera F."/>
        </authorList>
    </citation>
    <scope>NUCLEOTIDE SEQUENCE</scope>
    <source>
        <strain evidence="10">BS307-5m-G5</strain>
    </source>
</reference>
<dbReference type="InterPro" id="IPR035906">
    <property type="entry name" value="MetI-like_sf"/>
</dbReference>
<keyword evidence="5 8" id="KW-0812">Transmembrane</keyword>
<evidence type="ECO:0000256" key="6">
    <source>
        <dbReference type="ARBA" id="ARBA00022989"/>
    </source>
</evidence>
<name>A0A937HFS5_9PROT</name>
<dbReference type="NCBIfam" id="TIGR01726">
    <property type="entry name" value="HEQRo_perm_3TM"/>
    <property type="match status" value="1"/>
</dbReference>
<dbReference type="SUPFAM" id="SSF161098">
    <property type="entry name" value="MetI-like"/>
    <property type="match status" value="1"/>
</dbReference>
<evidence type="ECO:0000256" key="1">
    <source>
        <dbReference type="ARBA" id="ARBA00004429"/>
    </source>
</evidence>
<feature type="transmembrane region" description="Helical" evidence="8">
    <location>
        <begin position="127"/>
        <end position="149"/>
    </location>
</feature>
<accession>A0A937HFS5</accession>
<dbReference type="InterPro" id="IPR000515">
    <property type="entry name" value="MetI-like"/>
</dbReference>
<comment type="caution">
    <text evidence="10">The sequence shown here is derived from an EMBL/GenBank/DDBJ whole genome shotgun (WGS) entry which is preliminary data.</text>
</comment>
<proteinExistence type="inferred from homology"/>
<dbReference type="InterPro" id="IPR010065">
    <property type="entry name" value="AA_ABC_transptr_permease_3TM"/>
</dbReference>
<protein>
    <submittedName>
        <fullName evidence="10">Amino acid ABC transporter permease</fullName>
    </submittedName>
</protein>
<gene>
    <name evidence="10" type="ORF">ISQ19_01715</name>
</gene>
<evidence type="ECO:0000256" key="2">
    <source>
        <dbReference type="ARBA" id="ARBA00010072"/>
    </source>
</evidence>
<dbReference type="Gene3D" id="1.10.3720.10">
    <property type="entry name" value="MetI-like"/>
    <property type="match status" value="1"/>
</dbReference>
<comment type="subcellular location">
    <subcellularLocation>
        <location evidence="1">Cell inner membrane</location>
        <topology evidence="1">Multi-pass membrane protein</topology>
    </subcellularLocation>
    <subcellularLocation>
        <location evidence="8">Cell membrane</location>
        <topology evidence="8">Multi-pass membrane protein</topology>
    </subcellularLocation>
</comment>
<dbReference type="AlphaFoldDB" id="A0A937HFS5"/>
<comment type="similarity">
    <text evidence="2">Belongs to the binding-protein-dependent transport system permease family. HisMQ subfamily.</text>
</comment>
<dbReference type="GO" id="GO:0043190">
    <property type="term" value="C:ATP-binding cassette (ABC) transporter complex"/>
    <property type="evidence" value="ECO:0007669"/>
    <property type="project" value="InterPro"/>
</dbReference>
<evidence type="ECO:0000256" key="7">
    <source>
        <dbReference type="ARBA" id="ARBA00023136"/>
    </source>
</evidence>
<keyword evidence="3 8" id="KW-0813">Transport</keyword>
<evidence type="ECO:0000313" key="10">
    <source>
        <dbReference type="EMBL" id="MBL6761394.1"/>
    </source>
</evidence>
<dbReference type="CDD" id="cd06261">
    <property type="entry name" value="TM_PBP2"/>
    <property type="match status" value="1"/>
</dbReference>
<dbReference type="PANTHER" id="PTHR30614:SF41">
    <property type="entry name" value="INNER MEMBRANE AMINO-ACID ABC TRANSPORTER PERMEASE PROTEIN YHDY"/>
    <property type="match status" value="1"/>
</dbReference>
<dbReference type="GO" id="GO:0006865">
    <property type="term" value="P:amino acid transport"/>
    <property type="evidence" value="ECO:0007669"/>
    <property type="project" value="TreeGrafter"/>
</dbReference>
<dbReference type="Proteomes" id="UP000785783">
    <property type="component" value="Unassembled WGS sequence"/>
</dbReference>
<organism evidence="10 11">
    <name type="scientific">PS1 clade bacterium</name>
    <dbReference type="NCBI Taxonomy" id="2175152"/>
    <lineage>
        <taxon>Bacteria</taxon>
        <taxon>Pseudomonadati</taxon>
        <taxon>Pseudomonadota</taxon>
        <taxon>Alphaproteobacteria</taxon>
        <taxon>PS1 clade</taxon>
    </lineage>
</organism>
<feature type="transmembrane region" description="Helical" evidence="8">
    <location>
        <begin position="161"/>
        <end position="183"/>
    </location>
</feature>
<feature type="transmembrane region" description="Helical" evidence="8">
    <location>
        <begin position="195"/>
        <end position="219"/>
    </location>
</feature>
<keyword evidence="7 8" id="KW-0472">Membrane</keyword>
<evidence type="ECO:0000256" key="8">
    <source>
        <dbReference type="RuleBase" id="RU363032"/>
    </source>
</evidence>
<keyword evidence="4" id="KW-1003">Cell membrane</keyword>
<evidence type="ECO:0000259" key="9">
    <source>
        <dbReference type="PROSITE" id="PS50928"/>
    </source>
</evidence>
<evidence type="ECO:0000313" key="11">
    <source>
        <dbReference type="Proteomes" id="UP000785783"/>
    </source>
</evidence>
<evidence type="ECO:0000256" key="4">
    <source>
        <dbReference type="ARBA" id="ARBA00022475"/>
    </source>
</evidence>
<dbReference type="EMBL" id="JADHOK010000010">
    <property type="protein sequence ID" value="MBL6761394.1"/>
    <property type="molecule type" value="Genomic_DNA"/>
</dbReference>
<dbReference type="InterPro" id="IPR043429">
    <property type="entry name" value="ArtM/GltK/GlnP/TcyL/YhdX-like"/>
</dbReference>
<dbReference type="GO" id="GO:0022857">
    <property type="term" value="F:transmembrane transporter activity"/>
    <property type="evidence" value="ECO:0007669"/>
    <property type="project" value="InterPro"/>
</dbReference>
<feature type="domain" description="ABC transmembrane type-1" evidence="9">
    <location>
        <begin position="160"/>
        <end position="357"/>
    </location>
</feature>
<feature type="transmembrane region" description="Helical" evidence="8">
    <location>
        <begin position="34"/>
        <end position="57"/>
    </location>
</feature>
<feature type="transmembrane region" description="Helical" evidence="8">
    <location>
        <begin position="335"/>
        <end position="357"/>
    </location>
</feature>
<dbReference type="PROSITE" id="PS50928">
    <property type="entry name" value="ABC_TM1"/>
    <property type="match status" value="1"/>
</dbReference>
<dbReference type="Pfam" id="PF00528">
    <property type="entry name" value="BPD_transp_1"/>
    <property type="match status" value="1"/>
</dbReference>
<keyword evidence="6 8" id="KW-1133">Transmembrane helix</keyword>
<evidence type="ECO:0000256" key="3">
    <source>
        <dbReference type="ARBA" id="ARBA00022448"/>
    </source>
</evidence>
<sequence>MTSWTPTPPRPAPANTVGFVGWARENLFATKLDTLLTVIAIGIILYITEVVFGWAILDASFSGDDRTACLKPVQGACWPFIEAKFGQFIYGRYPEAERWRVDMVFLSGLVGLIPMLMPSVGHKRANLFFLLGFYPIFAFIMLTGGVLGLEAVDTTDWGGLLVTLVVAVTGIVASLPLGILLALGRRSELPIVRALCIGFIEIFRGVPLITVLFMASVMLPLFLPDGVNFDKLVRCLIGVALFSSAYMAEVVRGGLQAIPKGQYEAAAALGLGYWKTTRLIVLPQALKLVIPGIVNTFIGLFKDTTLVLIVGLFDLLGIVQLHFTDASWATPETHVTGYVFAAGVFWLFCFAMSRYSIFMENHLSTDRTSS</sequence>
<dbReference type="PANTHER" id="PTHR30614">
    <property type="entry name" value="MEMBRANE COMPONENT OF AMINO ACID ABC TRANSPORTER"/>
    <property type="match status" value="1"/>
</dbReference>
<evidence type="ECO:0000256" key="5">
    <source>
        <dbReference type="ARBA" id="ARBA00022692"/>
    </source>
</evidence>